<dbReference type="InterPro" id="IPR001242">
    <property type="entry name" value="Condensation_dom"/>
</dbReference>
<evidence type="ECO:0000256" key="3">
    <source>
        <dbReference type="ARBA" id="ARBA00022553"/>
    </source>
</evidence>
<dbReference type="PANTHER" id="PTHR45527:SF1">
    <property type="entry name" value="FATTY ACID SYNTHASE"/>
    <property type="match status" value="1"/>
</dbReference>
<dbReference type="GO" id="GO:0009366">
    <property type="term" value="C:enterobactin synthetase complex"/>
    <property type="evidence" value="ECO:0007669"/>
    <property type="project" value="TreeGrafter"/>
</dbReference>
<evidence type="ECO:0000313" key="7">
    <source>
        <dbReference type="Proteomes" id="UP000035034"/>
    </source>
</evidence>
<dbReference type="GO" id="GO:0009239">
    <property type="term" value="P:enterobactin biosynthetic process"/>
    <property type="evidence" value="ECO:0007669"/>
    <property type="project" value="TreeGrafter"/>
</dbReference>
<comment type="caution">
    <text evidence="6">The sequence shown here is derived from an EMBL/GenBank/DDBJ whole genome shotgun (WGS) entry which is preliminary data.</text>
</comment>
<dbReference type="InterPro" id="IPR023213">
    <property type="entry name" value="CAT-like_dom_sf"/>
</dbReference>
<comment type="cofactor">
    <cofactor evidence="1">
        <name>pantetheine 4'-phosphate</name>
        <dbReference type="ChEBI" id="CHEBI:47942"/>
    </cofactor>
</comment>
<dbReference type="PANTHER" id="PTHR45527">
    <property type="entry name" value="NONRIBOSOMAL PEPTIDE SYNTHETASE"/>
    <property type="match status" value="1"/>
</dbReference>
<dbReference type="Gene3D" id="3.30.559.30">
    <property type="entry name" value="Nonribosomal peptide synthetase, condensation domain"/>
    <property type="match status" value="1"/>
</dbReference>
<dbReference type="eggNOG" id="COG1020">
    <property type="taxonomic scope" value="Bacteria"/>
</dbReference>
<dbReference type="Gene3D" id="1.10.1200.10">
    <property type="entry name" value="ACP-like"/>
    <property type="match status" value="1"/>
</dbReference>
<dbReference type="InterPro" id="IPR006162">
    <property type="entry name" value="Ppantetheine_attach_site"/>
</dbReference>
<dbReference type="STRING" id="1077974.GOEFS_036_00450"/>
<feature type="region of interest" description="Disordered" evidence="4">
    <location>
        <begin position="518"/>
        <end position="543"/>
    </location>
</feature>
<feature type="domain" description="Carrier" evidence="5">
    <location>
        <begin position="445"/>
        <end position="522"/>
    </location>
</feature>
<keyword evidence="7" id="KW-1185">Reference proteome</keyword>
<organism evidence="6 7">
    <name type="scientific">Gordonia effusa NBRC 100432</name>
    <dbReference type="NCBI Taxonomy" id="1077974"/>
    <lineage>
        <taxon>Bacteria</taxon>
        <taxon>Bacillati</taxon>
        <taxon>Actinomycetota</taxon>
        <taxon>Actinomycetes</taxon>
        <taxon>Mycobacteriales</taxon>
        <taxon>Gordoniaceae</taxon>
        <taxon>Gordonia</taxon>
    </lineage>
</organism>
<dbReference type="Pfam" id="PF00550">
    <property type="entry name" value="PP-binding"/>
    <property type="match status" value="1"/>
</dbReference>
<feature type="region of interest" description="Disordered" evidence="4">
    <location>
        <begin position="1"/>
        <end position="21"/>
    </location>
</feature>
<evidence type="ECO:0000313" key="6">
    <source>
        <dbReference type="EMBL" id="GAB17606.1"/>
    </source>
</evidence>
<evidence type="ECO:0000256" key="2">
    <source>
        <dbReference type="ARBA" id="ARBA00022450"/>
    </source>
</evidence>
<dbReference type="InterPro" id="IPR036736">
    <property type="entry name" value="ACP-like_sf"/>
</dbReference>
<proteinExistence type="predicted"/>
<accession>H0QXQ5</accession>
<keyword evidence="2" id="KW-0596">Phosphopantetheine</keyword>
<dbReference type="EMBL" id="BAEH01000036">
    <property type="protein sequence ID" value="GAB17606.1"/>
    <property type="molecule type" value="Genomic_DNA"/>
</dbReference>
<dbReference type="SMART" id="SM00823">
    <property type="entry name" value="PKS_PP"/>
    <property type="match status" value="1"/>
</dbReference>
<dbReference type="InterPro" id="IPR020806">
    <property type="entry name" value="PKS_PP-bd"/>
</dbReference>
<keyword evidence="3" id="KW-0597">Phosphoprotein</keyword>
<dbReference type="RefSeq" id="WP_007316944.1">
    <property type="nucleotide sequence ID" value="NZ_BAEH01000036.1"/>
</dbReference>
<dbReference type="AlphaFoldDB" id="H0QXQ5"/>
<gene>
    <name evidence="6" type="ORF">GOEFS_036_00450</name>
</gene>
<dbReference type="Pfam" id="PF00668">
    <property type="entry name" value="Condensation"/>
    <property type="match status" value="1"/>
</dbReference>
<dbReference type="GO" id="GO:0031177">
    <property type="term" value="F:phosphopantetheine binding"/>
    <property type="evidence" value="ECO:0007669"/>
    <property type="project" value="InterPro"/>
</dbReference>
<name>H0QXQ5_9ACTN</name>
<dbReference type="GO" id="GO:0005829">
    <property type="term" value="C:cytosol"/>
    <property type="evidence" value="ECO:0007669"/>
    <property type="project" value="TreeGrafter"/>
</dbReference>
<dbReference type="InterPro" id="IPR009081">
    <property type="entry name" value="PP-bd_ACP"/>
</dbReference>
<evidence type="ECO:0000259" key="5">
    <source>
        <dbReference type="PROSITE" id="PS50075"/>
    </source>
</evidence>
<dbReference type="GO" id="GO:0043041">
    <property type="term" value="P:amino acid activation for nonribosomal peptide biosynthetic process"/>
    <property type="evidence" value="ECO:0007669"/>
    <property type="project" value="TreeGrafter"/>
</dbReference>
<evidence type="ECO:0000256" key="4">
    <source>
        <dbReference type="SAM" id="MobiDB-lite"/>
    </source>
</evidence>
<sequence length="562" mass="58733">MTKTPEQQHAPAQPTERPLPLSLPQMAALMAHRRGNAINLFVALDLDGALDVASLEAATIQLVSRHEVLRGVYPDDRRRPYQRIVAAPDRVLEIIEDDRDESALLGALIDDATYGFDLGSELPIRIRLHRLSGRDVLSVAVHPVAADDAALDLIVAELFADDVVGVPSQYRDYAAAQLKKVAATSASDPDRSYWTDHLREPAGHVPIVEVPAGSGPARRTVTIPIATIAALSPEQENTEDAAAAVAVALAAVALRDAGLGDDVVIGLVDDARVDQATAGLVGTVANRLPLRSRVTVQSPRALIADAAQLISAARGHSEVRIEQTRQAMASERLYQAQLSVRQTPRTTVGGAGITARESVRQRAQDEGVDIAIDVELDYSGATIVVSFPPRLAGRPEIDAFAAGIGQRASAWAGDLDGNIAAGGVGVTLFSGDSGGLTQLSGLGGPPVSESERVVVQSIRDVLELDDDDEIGREDTFFSLGGDSIAALKMVTDLTARGYVIDVQTVFISPAVHELATALDSGSGSAEHADGASDSPVQSAPMSASGLDASTLAALGAKFGGGQ</sequence>
<dbReference type="OrthoDB" id="2085352at2"/>
<dbReference type="PROSITE" id="PS00012">
    <property type="entry name" value="PHOSPHOPANTETHEINE"/>
    <property type="match status" value="1"/>
</dbReference>
<dbReference type="PROSITE" id="PS50075">
    <property type="entry name" value="CARRIER"/>
    <property type="match status" value="1"/>
</dbReference>
<reference evidence="6 7" key="1">
    <citation type="submission" date="2011-12" db="EMBL/GenBank/DDBJ databases">
        <title>Whole genome shotgun sequence of Gordonia effusa NBRC 100432.</title>
        <authorList>
            <person name="Yoshida I."/>
            <person name="Takarada H."/>
            <person name="Hosoyama A."/>
            <person name="Tsuchikane K."/>
            <person name="Katsumata H."/>
            <person name="Yamazaki S."/>
            <person name="Fujita N."/>
        </authorList>
    </citation>
    <scope>NUCLEOTIDE SEQUENCE [LARGE SCALE GENOMIC DNA]</scope>
    <source>
        <strain evidence="6 7">NBRC 100432</strain>
    </source>
</reference>
<dbReference type="SUPFAM" id="SSF47336">
    <property type="entry name" value="ACP-like"/>
    <property type="match status" value="1"/>
</dbReference>
<dbReference type="GO" id="GO:0047527">
    <property type="term" value="F:2,3-dihydroxybenzoate-serine ligase activity"/>
    <property type="evidence" value="ECO:0007669"/>
    <property type="project" value="TreeGrafter"/>
</dbReference>
<dbReference type="GO" id="GO:0008610">
    <property type="term" value="P:lipid biosynthetic process"/>
    <property type="evidence" value="ECO:0007669"/>
    <property type="project" value="UniProtKB-ARBA"/>
</dbReference>
<protein>
    <submittedName>
        <fullName evidence="6">Putative non-ribosomal peptide synthetase</fullName>
    </submittedName>
</protein>
<dbReference type="Proteomes" id="UP000035034">
    <property type="component" value="Unassembled WGS sequence"/>
</dbReference>
<dbReference type="SUPFAM" id="SSF52777">
    <property type="entry name" value="CoA-dependent acyltransferases"/>
    <property type="match status" value="2"/>
</dbReference>
<dbReference type="Gene3D" id="3.30.559.10">
    <property type="entry name" value="Chloramphenicol acetyltransferase-like domain"/>
    <property type="match status" value="1"/>
</dbReference>
<evidence type="ECO:0000256" key="1">
    <source>
        <dbReference type="ARBA" id="ARBA00001957"/>
    </source>
</evidence>